<feature type="domain" description="Methyltransferase" evidence="2">
    <location>
        <begin position="44"/>
        <end position="151"/>
    </location>
</feature>
<evidence type="ECO:0000313" key="4">
    <source>
        <dbReference type="Proteomes" id="UP000190080"/>
    </source>
</evidence>
<dbReference type="Pfam" id="PF13847">
    <property type="entry name" value="Methyltransf_31"/>
    <property type="match status" value="1"/>
</dbReference>
<keyword evidence="3" id="KW-0808">Transferase</keyword>
<comment type="caution">
    <text evidence="3">The sequence shown here is derived from an EMBL/GenBank/DDBJ whole genome shotgun (WGS) entry which is preliminary data.</text>
</comment>
<gene>
    <name evidence="3" type="primary">ycgJ_3</name>
    <name evidence="3" type="ORF">CLORY_32140</name>
</gene>
<dbReference type="InterPro" id="IPR011256">
    <property type="entry name" value="Reg_factor_effector_dom_sf"/>
</dbReference>
<dbReference type="GO" id="GO:0008168">
    <property type="term" value="F:methyltransferase activity"/>
    <property type="evidence" value="ECO:0007669"/>
    <property type="project" value="UniProtKB-KW"/>
</dbReference>
<dbReference type="RefSeq" id="WP_169911653.1">
    <property type="nucleotide sequence ID" value="NZ_MZGV01000042.1"/>
</dbReference>
<dbReference type="Gene3D" id="3.20.80.10">
    <property type="entry name" value="Regulatory factor, effector binding domain"/>
    <property type="match status" value="1"/>
</dbReference>
<dbReference type="SUPFAM" id="SSF53335">
    <property type="entry name" value="S-adenosyl-L-methionine-dependent methyltransferases"/>
    <property type="match status" value="1"/>
</dbReference>
<accession>A0A1V4IJ80</accession>
<dbReference type="Pfam" id="PF06445">
    <property type="entry name" value="GyrI-like"/>
    <property type="match status" value="1"/>
</dbReference>
<dbReference type="Gene3D" id="3.40.50.150">
    <property type="entry name" value="Vaccinia Virus protein VP39"/>
    <property type="match status" value="1"/>
</dbReference>
<dbReference type="AlphaFoldDB" id="A0A1V4IJ80"/>
<dbReference type="InterPro" id="IPR025714">
    <property type="entry name" value="Methyltranfer_dom"/>
</dbReference>
<dbReference type="EMBL" id="MZGV01000042">
    <property type="protein sequence ID" value="OPJ59567.1"/>
    <property type="molecule type" value="Genomic_DNA"/>
</dbReference>
<dbReference type="InterPro" id="IPR029063">
    <property type="entry name" value="SAM-dependent_MTases_sf"/>
</dbReference>
<name>A0A1V4IJ80_9CLOT</name>
<dbReference type="GO" id="GO:0032259">
    <property type="term" value="P:methylation"/>
    <property type="evidence" value="ECO:0007669"/>
    <property type="project" value="UniProtKB-KW"/>
</dbReference>
<keyword evidence="4" id="KW-1185">Reference proteome</keyword>
<dbReference type="PANTHER" id="PTHR43667">
    <property type="entry name" value="CYCLOPROPANE-FATTY-ACYL-PHOSPHOLIPID SYNTHASE"/>
    <property type="match status" value="1"/>
</dbReference>
<dbReference type="STRING" id="1450648.CLORY_32140"/>
<dbReference type="CDD" id="cd02440">
    <property type="entry name" value="AdoMet_MTases"/>
    <property type="match status" value="1"/>
</dbReference>
<dbReference type="InterPro" id="IPR050723">
    <property type="entry name" value="CFA/CMAS"/>
</dbReference>
<proteinExistence type="predicted"/>
<protein>
    <submittedName>
        <fullName evidence="3">Putative methyltransferase YcgJ</fullName>
        <ecNumber evidence="3">2.1.1.-</ecNumber>
    </submittedName>
</protein>
<sequence>MLKYKEWDTIFENLVHATVSPDKGATFETSKLLSAQVIRFANINKSDTIIDMGSGWGSLSMEIASIANKVISIEPSLENLDAAKHRALDNGISNINFINGSFESPNYSGKADMILSSLVFHQVPFNNRKIAIKNVKKLLKGSGTFIICDTLILFNPLSEPEKFNQVYRYILSKTLPLDIYEKHVKPYFEDNEDYIYTWDDMKKYTPKNNWFYTLNELEKLFNIEGFKIEKVEIETCIPISTPISKTGVKCKKTQQCKVLSITHKGSYKYLNFAYRAIFDYAVENNIIYQKPIFEFYDREPGMIMKGNPKKYITRIYLPIIEL</sequence>
<evidence type="ECO:0000259" key="1">
    <source>
        <dbReference type="Pfam" id="PF06445"/>
    </source>
</evidence>
<evidence type="ECO:0000259" key="2">
    <source>
        <dbReference type="Pfam" id="PF13847"/>
    </source>
</evidence>
<dbReference type="Proteomes" id="UP000190080">
    <property type="component" value="Unassembled WGS sequence"/>
</dbReference>
<reference evidence="3 4" key="1">
    <citation type="submission" date="2017-03" db="EMBL/GenBank/DDBJ databases">
        <title>Genome sequence of Clostridium oryzae DSM 28571.</title>
        <authorList>
            <person name="Poehlein A."/>
            <person name="Daniel R."/>
        </authorList>
    </citation>
    <scope>NUCLEOTIDE SEQUENCE [LARGE SCALE GENOMIC DNA]</scope>
    <source>
        <strain evidence="3 4">DSM 28571</strain>
    </source>
</reference>
<dbReference type="PANTHER" id="PTHR43667:SF2">
    <property type="entry name" value="FATTY ACID C-METHYL TRANSFERASE"/>
    <property type="match status" value="1"/>
</dbReference>
<dbReference type="EC" id="2.1.1.-" evidence="3"/>
<organism evidence="3 4">
    <name type="scientific">Clostridium oryzae</name>
    <dbReference type="NCBI Taxonomy" id="1450648"/>
    <lineage>
        <taxon>Bacteria</taxon>
        <taxon>Bacillati</taxon>
        <taxon>Bacillota</taxon>
        <taxon>Clostridia</taxon>
        <taxon>Eubacteriales</taxon>
        <taxon>Clostridiaceae</taxon>
        <taxon>Clostridium</taxon>
    </lineage>
</organism>
<dbReference type="SUPFAM" id="SSF55136">
    <property type="entry name" value="Probable bacterial effector-binding domain"/>
    <property type="match status" value="1"/>
</dbReference>
<feature type="domain" description="GyrI-like small molecule binding" evidence="1">
    <location>
        <begin position="234"/>
        <end position="319"/>
    </location>
</feature>
<keyword evidence="3" id="KW-0489">Methyltransferase</keyword>
<evidence type="ECO:0000313" key="3">
    <source>
        <dbReference type="EMBL" id="OPJ59567.1"/>
    </source>
</evidence>
<dbReference type="InterPro" id="IPR029442">
    <property type="entry name" value="GyrI-like"/>
</dbReference>